<dbReference type="KEGG" id="stai:STAIW_v1c06450"/>
<dbReference type="PATRIC" id="fig|1276220.3.peg.658"/>
<proteinExistence type="predicted"/>
<dbReference type="STRING" id="1276220.STAIW_v1c06450"/>
<dbReference type="RefSeq" id="WP_020834402.1">
    <property type="nucleotide sequence ID" value="NC_021846.1"/>
</dbReference>
<dbReference type="AlphaFoldDB" id="S5MC04"/>
<keyword evidence="1" id="KW-0472">Membrane</keyword>
<name>S5MC04_9MOLU</name>
<evidence type="ECO:0000313" key="3">
    <source>
        <dbReference type="Proteomes" id="UP000014984"/>
    </source>
</evidence>
<accession>S5MC04</accession>
<evidence type="ECO:0000256" key="1">
    <source>
        <dbReference type="SAM" id="Phobius"/>
    </source>
</evidence>
<dbReference type="HOGENOM" id="CLU_2304264_0_0_14"/>
<keyword evidence="1" id="KW-1133">Transmembrane helix</keyword>
<evidence type="ECO:0000313" key="2">
    <source>
        <dbReference type="EMBL" id="AGR41263.1"/>
    </source>
</evidence>
<dbReference type="EMBL" id="CP005074">
    <property type="protein sequence ID" value="AGR41263.1"/>
    <property type="molecule type" value="Genomic_DNA"/>
</dbReference>
<keyword evidence="1" id="KW-0812">Transmembrane</keyword>
<sequence length="100" mass="11240">MGTIEIVILLLFLTLLVSFLGSISGVGGGVLYVPLLLVILTTYALEEIKFISTFLVFISATFNVILECFKKNINYIIIIFLTIVTILLILSEYVFKKKFK</sequence>
<feature type="transmembrane region" description="Helical" evidence="1">
    <location>
        <begin position="72"/>
        <end position="95"/>
    </location>
</feature>
<keyword evidence="3" id="KW-1185">Reference proteome</keyword>
<protein>
    <recommendedName>
        <fullName evidence="4">Membrane transporter protein</fullName>
    </recommendedName>
</protein>
<dbReference type="Proteomes" id="UP000014984">
    <property type="component" value="Chromosome"/>
</dbReference>
<gene>
    <name evidence="2" type="ORF">STAIW_v1c06450</name>
</gene>
<reference evidence="2 3" key="1">
    <citation type="journal article" date="2013" name="Genome Biol. Evol.">
        <title>Comparison of metabolic capacities and inference of gene content evolution in mosquito-associated Spiroplasma diminutum and S. taiwanense.</title>
        <authorList>
            <person name="Lo W.S."/>
            <person name="Ku C."/>
            <person name="Chen L.L."/>
            <person name="Chang T.H."/>
            <person name="Kuo C.H."/>
        </authorList>
    </citation>
    <scope>NUCLEOTIDE SEQUENCE [LARGE SCALE GENOMIC DNA]</scope>
    <source>
        <strain evidence="2">CT-1</strain>
    </source>
</reference>
<evidence type="ECO:0008006" key="4">
    <source>
        <dbReference type="Google" id="ProtNLM"/>
    </source>
</evidence>
<organism evidence="2 3">
    <name type="scientific">Spiroplasma taiwanense CT-1</name>
    <dbReference type="NCBI Taxonomy" id="1276220"/>
    <lineage>
        <taxon>Bacteria</taxon>
        <taxon>Bacillati</taxon>
        <taxon>Mycoplasmatota</taxon>
        <taxon>Mollicutes</taxon>
        <taxon>Entomoplasmatales</taxon>
        <taxon>Spiroplasmataceae</taxon>
        <taxon>Spiroplasma</taxon>
    </lineage>
</organism>
<feature type="transmembrane region" description="Helical" evidence="1">
    <location>
        <begin position="6"/>
        <end position="38"/>
    </location>
</feature>
<feature type="transmembrane region" description="Helical" evidence="1">
    <location>
        <begin position="50"/>
        <end position="66"/>
    </location>
</feature>